<organism evidence="1 2">
    <name type="scientific">Melanomma pulvis-pyrius CBS 109.77</name>
    <dbReference type="NCBI Taxonomy" id="1314802"/>
    <lineage>
        <taxon>Eukaryota</taxon>
        <taxon>Fungi</taxon>
        <taxon>Dikarya</taxon>
        <taxon>Ascomycota</taxon>
        <taxon>Pezizomycotina</taxon>
        <taxon>Dothideomycetes</taxon>
        <taxon>Pleosporomycetidae</taxon>
        <taxon>Pleosporales</taxon>
        <taxon>Melanommataceae</taxon>
        <taxon>Melanomma</taxon>
    </lineage>
</organism>
<protein>
    <recommendedName>
        <fullName evidence="3">Cupin 2 conserved barrel domain-containing protein</fullName>
    </recommendedName>
</protein>
<gene>
    <name evidence="1" type="ORF">K505DRAFT_363126</name>
</gene>
<dbReference type="Proteomes" id="UP000799757">
    <property type="component" value="Unassembled WGS sequence"/>
</dbReference>
<sequence length="228" mass="26226">MQHINGRIQTHVRAPKRRAFEDADKAQLLSAGDAALFEFLKAEDGRWFVRETHYIDNPLVKARLSGPPLHIHFLQSEFFEVQQGTLGVVKNGKEHVITKADGKVTIPRGTRHRFWAHSSGTEDLIFNVWTEPQDIDHSFDTNFLRNFIGYLADCTRENIKPSFFQVLLICYDCGTVLTPDFWTPLWILKALHYVAAYWIAMGILGYKASYPEYVAVPKDLHSELDKTY</sequence>
<name>A0A6A6X6Q0_9PLEO</name>
<evidence type="ECO:0008006" key="3">
    <source>
        <dbReference type="Google" id="ProtNLM"/>
    </source>
</evidence>
<dbReference type="Gene3D" id="2.60.120.10">
    <property type="entry name" value="Jelly Rolls"/>
    <property type="match status" value="1"/>
</dbReference>
<reference evidence="1" key="1">
    <citation type="journal article" date="2020" name="Stud. Mycol.">
        <title>101 Dothideomycetes genomes: a test case for predicting lifestyles and emergence of pathogens.</title>
        <authorList>
            <person name="Haridas S."/>
            <person name="Albert R."/>
            <person name="Binder M."/>
            <person name="Bloem J."/>
            <person name="Labutti K."/>
            <person name="Salamov A."/>
            <person name="Andreopoulos B."/>
            <person name="Baker S."/>
            <person name="Barry K."/>
            <person name="Bills G."/>
            <person name="Bluhm B."/>
            <person name="Cannon C."/>
            <person name="Castanera R."/>
            <person name="Culley D."/>
            <person name="Daum C."/>
            <person name="Ezra D."/>
            <person name="Gonzalez J."/>
            <person name="Henrissat B."/>
            <person name="Kuo A."/>
            <person name="Liang C."/>
            <person name="Lipzen A."/>
            <person name="Lutzoni F."/>
            <person name="Magnuson J."/>
            <person name="Mondo S."/>
            <person name="Nolan M."/>
            <person name="Ohm R."/>
            <person name="Pangilinan J."/>
            <person name="Park H.-J."/>
            <person name="Ramirez L."/>
            <person name="Alfaro M."/>
            <person name="Sun H."/>
            <person name="Tritt A."/>
            <person name="Yoshinaga Y."/>
            <person name="Zwiers L.-H."/>
            <person name="Turgeon B."/>
            <person name="Goodwin S."/>
            <person name="Spatafora J."/>
            <person name="Crous P."/>
            <person name="Grigoriev I."/>
        </authorList>
    </citation>
    <scope>NUCLEOTIDE SEQUENCE</scope>
    <source>
        <strain evidence="1">CBS 109.77</strain>
    </source>
</reference>
<dbReference type="EMBL" id="MU001981">
    <property type="protein sequence ID" value="KAF2792190.1"/>
    <property type="molecule type" value="Genomic_DNA"/>
</dbReference>
<evidence type="ECO:0000313" key="2">
    <source>
        <dbReference type="Proteomes" id="UP000799757"/>
    </source>
</evidence>
<dbReference type="InterPro" id="IPR011051">
    <property type="entry name" value="RmlC_Cupin_sf"/>
</dbReference>
<evidence type="ECO:0000313" key="1">
    <source>
        <dbReference type="EMBL" id="KAF2792190.1"/>
    </source>
</evidence>
<proteinExistence type="predicted"/>
<dbReference type="OrthoDB" id="9976870at2759"/>
<dbReference type="SUPFAM" id="SSF51182">
    <property type="entry name" value="RmlC-like cupins"/>
    <property type="match status" value="1"/>
</dbReference>
<accession>A0A6A6X6Q0</accession>
<dbReference type="InterPro" id="IPR014710">
    <property type="entry name" value="RmlC-like_jellyroll"/>
</dbReference>
<keyword evidence="2" id="KW-1185">Reference proteome</keyword>
<dbReference type="AlphaFoldDB" id="A0A6A6X6Q0"/>